<evidence type="ECO:0000256" key="2">
    <source>
        <dbReference type="ARBA" id="ARBA00029569"/>
    </source>
</evidence>
<dbReference type="Proteomes" id="UP000253664">
    <property type="component" value="Unassembled WGS sequence"/>
</dbReference>
<keyword evidence="7" id="KW-1185">Reference proteome</keyword>
<dbReference type="PANTHER" id="PTHR45625">
    <property type="entry name" value="PEPTIDYL-PROLYL CIS-TRANS ISOMERASE-RELATED"/>
    <property type="match status" value="1"/>
</dbReference>
<reference evidence="6 7" key="1">
    <citation type="journal article" date="2015" name="BMC Genomics">
        <title>Insights from the genome of Ophiocordyceps polyrhachis-furcata to pathogenicity and host specificity in insect fungi.</title>
        <authorList>
            <person name="Wichadakul D."/>
            <person name="Kobmoo N."/>
            <person name="Ingsriswang S."/>
            <person name="Tangphatsornruang S."/>
            <person name="Chantasingh D."/>
            <person name="Luangsa-ard J.J."/>
            <person name="Eurwilaichitr L."/>
        </authorList>
    </citation>
    <scope>NUCLEOTIDE SEQUENCE [LARGE SCALE GENOMIC DNA]</scope>
    <source>
        <strain evidence="6 7">BCC 54312</strain>
    </source>
</reference>
<dbReference type="Gene3D" id="2.40.100.10">
    <property type="entry name" value="Cyclophilin-like"/>
    <property type="match status" value="1"/>
</dbReference>
<name>A0A367LBH9_9HYPO</name>
<dbReference type="EMBL" id="LKCN02000010">
    <property type="protein sequence ID" value="RCI11779.1"/>
    <property type="molecule type" value="Genomic_DNA"/>
</dbReference>
<organism evidence="6 7">
    <name type="scientific">Ophiocordyceps polyrhachis-furcata BCC 54312</name>
    <dbReference type="NCBI Taxonomy" id="1330021"/>
    <lineage>
        <taxon>Eukaryota</taxon>
        <taxon>Fungi</taxon>
        <taxon>Dikarya</taxon>
        <taxon>Ascomycota</taxon>
        <taxon>Pezizomycotina</taxon>
        <taxon>Sordariomycetes</taxon>
        <taxon>Hypocreomycetidae</taxon>
        <taxon>Hypocreales</taxon>
        <taxon>Ophiocordycipitaceae</taxon>
        <taxon>Ophiocordyceps</taxon>
    </lineage>
</organism>
<evidence type="ECO:0000256" key="4">
    <source>
        <dbReference type="ARBA" id="ARBA00040797"/>
    </source>
</evidence>
<dbReference type="PANTHER" id="PTHR45625:SF2">
    <property type="entry name" value="PEPTIDYL-PROLYL CIS-TRANS ISOMERASE-LIKE 3"/>
    <property type="match status" value="1"/>
</dbReference>
<sequence length="396" mass="43686">MSVTLHTSLGDLKIEIFCESVPKTAENFLALCASGYYNGSPFHRLIPQFMSGTSIWSTAFDDEIRPSLTHASRGIVSMANKGPATNGSQFFITFDKAPHLDGLNTVFGRLIGDEALATLANIEAVAVDAKNRPKVPFCIDRVTIHANPLADSMPPTGFSSPSRVGGTSLGVCHGAVDIETYIQSAHLTLPFPTAATRDVEQPNRLPLATRTMSKDIYNNQKKKKSRAMQQIPSGSLLRPILATKDSQKTVPAAASAATFIIIDDCLDLLNCAAAFRVYIIFAPCTLCHPFQPLLILLLRHGCFFDIKRACRASRNRRRECEQEMQRRLNKVKEGEGETTTMTLPNLPRSMAIEVRLSCIMIGLASIHLLRMFSSATVYLLRLYRGVNNRQSRCKRP</sequence>
<comment type="catalytic activity">
    <reaction evidence="1">
        <text>[protein]-peptidylproline (omega=180) = [protein]-peptidylproline (omega=0)</text>
        <dbReference type="Rhea" id="RHEA:16237"/>
        <dbReference type="Rhea" id="RHEA-COMP:10747"/>
        <dbReference type="Rhea" id="RHEA-COMP:10748"/>
        <dbReference type="ChEBI" id="CHEBI:83833"/>
        <dbReference type="ChEBI" id="CHEBI:83834"/>
        <dbReference type="EC" id="5.2.1.8"/>
    </reaction>
</comment>
<dbReference type="InterPro" id="IPR044666">
    <property type="entry name" value="Cyclophilin_A-like"/>
</dbReference>
<evidence type="ECO:0000256" key="3">
    <source>
        <dbReference type="ARBA" id="ARBA00038286"/>
    </source>
</evidence>
<evidence type="ECO:0000313" key="6">
    <source>
        <dbReference type="EMBL" id="RCI11779.1"/>
    </source>
</evidence>
<comment type="similarity">
    <text evidence="3">Belongs to the cyclophilin-type PPIase family. PPIL3 subfamily.</text>
</comment>
<dbReference type="PRINTS" id="PR00153">
    <property type="entry name" value="CSAPPISMRASE"/>
</dbReference>
<dbReference type="GO" id="GO:0003755">
    <property type="term" value="F:peptidyl-prolyl cis-trans isomerase activity"/>
    <property type="evidence" value="ECO:0007669"/>
    <property type="project" value="UniProtKB-EC"/>
</dbReference>
<evidence type="ECO:0000256" key="1">
    <source>
        <dbReference type="ARBA" id="ARBA00000971"/>
    </source>
</evidence>
<proteinExistence type="inferred from homology"/>
<dbReference type="AlphaFoldDB" id="A0A367LBH9"/>
<dbReference type="GO" id="GO:0071013">
    <property type="term" value="C:catalytic step 2 spliceosome"/>
    <property type="evidence" value="ECO:0007669"/>
    <property type="project" value="TreeGrafter"/>
</dbReference>
<dbReference type="InterPro" id="IPR029000">
    <property type="entry name" value="Cyclophilin-like_dom_sf"/>
</dbReference>
<dbReference type="OrthoDB" id="271386at2759"/>
<evidence type="ECO:0000259" key="5">
    <source>
        <dbReference type="PROSITE" id="PS50072"/>
    </source>
</evidence>
<dbReference type="InterPro" id="IPR002130">
    <property type="entry name" value="Cyclophilin-type_PPIase_dom"/>
</dbReference>
<accession>A0A367LBH9</accession>
<protein>
    <recommendedName>
        <fullName evidence="4">Peptidyl-prolyl cis-trans isomerase-like 3</fullName>
    </recommendedName>
    <alternativeName>
        <fullName evidence="2">Rotamase</fullName>
    </alternativeName>
</protein>
<dbReference type="PROSITE" id="PS50072">
    <property type="entry name" value="CSA_PPIASE_2"/>
    <property type="match status" value="1"/>
</dbReference>
<dbReference type="Pfam" id="PF00160">
    <property type="entry name" value="Pro_isomerase"/>
    <property type="match status" value="1"/>
</dbReference>
<gene>
    <name evidence="6" type="ORF">L249_7146</name>
</gene>
<dbReference type="SUPFAM" id="SSF50891">
    <property type="entry name" value="Cyclophilin-like"/>
    <property type="match status" value="1"/>
</dbReference>
<dbReference type="STRING" id="1330021.A0A367LBH9"/>
<evidence type="ECO:0000313" key="7">
    <source>
        <dbReference type="Proteomes" id="UP000253664"/>
    </source>
</evidence>
<feature type="domain" description="PPIase cyclophilin-type" evidence="5">
    <location>
        <begin position="6"/>
        <end position="144"/>
    </location>
</feature>
<comment type="caution">
    <text evidence="6">The sequence shown here is derived from an EMBL/GenBank/DDBJ whole genome shotgun (WGS) entry which is preliminary data.</text>
</comment>